<dbReference type="EMBL" id="GGEC01041667">
    <property type="protein sequence ID" value="MBX22151.1"/>
    <property type="molecule type" value="Transcribed_RNA"/>
</dbReference>
<organism evidence="2">
    <name type="scientific">Rhizophora mucronata</name>
    <name type="common">Asiatic mangrove</name>
    <dbReference type="NCBI Taxonomy" id="61149"/>
    <lineage>
        <taxon>Eukaryota</taxon>
        <taxon>Viridiplantae</taxon>
        <taxon>Streptophyta</taxon>
        <taxon>Embryophyta</taxon>
        <taxon>Tracheophyta</taxon>
        <taxon>Spermatophyta</taxon>
        <taxon>Magnoliopsida</taxon>
        <taxon>eudicotyledons</taxon>
        <taxon>Gunneridae</taxon>
        <taxon>Pentapetalae</taxon>
        <taxon>rosids</taxon>
        <taxon>fabids</taxon>
        <taxon>Malpighiales</taxon>
        <taxon>Rhizophoraceae</taxon>
        <taxon>Rhizophora</taxon>
    </lineage>
</organism>
<evidence type="ECO:0000256" key="1">
    <source>
        <dbReference type="SAM" id="MobiDB-lite"/>
    </source>
</evidence>
<sequence>MCSAATERERETHTNIGRERDGREIC</sequence>
<accession>A0A2P2LVZ2</accession>
<protein>
    <submittedName>
        <fullName evidence="2">Uncharacterized protein</fullName>
    </submittedName>
</protein>
<reference evidence="2" key="1">
    <citation type="submission" date="2018-02" db="EMBL/GenBank/DDBJ databases">
        <title>Rhizophora mucronata_Transcriptome.</title>
        <authorList>
            <person name="Meera S.P."/>
            <person name="Sreeshan A."/>
            <person name="Augustine A."/>
        </authorList>
    </citation>
    <scope>NUCLEOTIDE SEQUENCE</scope>
    <source>
        <tissue evidence="2">Leaf</tissue>
    </source>
</reference>
<feature type="region of interest" description="Disordered" evidence="1">
    <location>
        <begin position="1"/>
        <end position="26"/>
    </location>
</feature>
<name>A0A2P2LVZ2_RHIMU</name>
<evidence type="ECO:0000313" key="2">
    <source>
        <dbReference type="EMBL" id="MBX22151.1"/>
    </source>
</evidence>
<dbReference type="AlphaFoldDB" id="A0A2P2LVZ2"/>
<proteinExistence type="predicted"/>